<dbReference type="NCBIfam" id="TIGR00562">
    <property type="entry name" value="proto_IX_ox"/>
    <property type="match status" value="1"/>
</dbReference>
<comment type="similarity">
    <text evidence="6">Belongs to the protoporphyrinogen/coproporphyrinogen oxidase family. Coproporphyrinogen III oxidase subfamily.</text>
</comment>
<keyword evidence="4 6" id="KW-0560">Oxidoreductase</keyword>
<keyword evidence="3 6" id="KW-0274">FAD</keyword>
<organism evidence="8 9">
    <name type="scientific">Eiseniibacteriota bacterium</name>
    <dbReference type="NCBI Taxonomy" id="2212470"/>
    <lineage>
        <taxon>Bacteria</taxon>
        <taxon>Candidatus Eiseniibacteriota</taxon>
    </lineage>
</organism>
<evidence type="ECO:0000256" key="1">
    <source>
        <dbReference type="ARBA" id="ARBA00001974"/>
    </source>
</evidence>
<comment type="function">
    <text evidence="6">Involved in coproporphyrin-dependent heme b biosynthesis. Catalyzes the oxidation of coproporphyrinogen III to coproporphyrin III.</text>
</comment>
<evidence type="ECO:0000256" key="6">
    <source>
        <dbReference type="RuleBase" id="RU364052"/>
    </source>
</evidence>
<evidence type="ECO:0000313" key="9">
    <source>
        <dbReference type="Proteomes" id="UP000317716"/>
    </source>
</evidence>
<evidence type="ECO:0000259" key="7">
    <source>
        <dbReference type="Pfam" id="PF01593"/>
    </source>
</evidence>
<dbReference type="Proteomes" id="UP000317716">
    <property type="component" value="Unassembled WGS sequence"/>
</dbReference>
<dbReference type="InterPro" id="IPR036188">
    <property type="entry name" value="FAD/NAD-bd_sf"/>
</dbReference>
<dbReference type="EC" id="1.3.3.15" evidence="6"/>
<dbReference type="AlphaFoldDB" id="A0A538SW07"/>
<evidence type="ECO:0000256" key="5">
    <source>
        <dbReference type="ARBA" id="ARBA00023133"/>
    </source>
</evidence>
<comment type="catalytic activity">
    <reaction evidence="6">
        <text>coproporphyrinogen III + 3 O2 = coproporphyrin III + 3 H2O2</text>
        <dbReference type="Rhea" id="RHEA:43436"/>
        <dbReference type="ChEBI" id="CHEBI:15379"/>
        <dbReference type="ChEBI" id="CHEBI:16240"/>
        <dbReference type="ChEBI" id="CHEBI:57309"/>
        <dbReference type="ChEBI" id="CHEBI:131725"/>
        <dbReference type="EC" id="1.3.3.15"/>
    </reaction>
</comment>
<dbReference type="GO" id="GO:0005737">
    <property type="term" value="C:cytoplasm"/>
    <property type="evidence" value="ECO:0007669"/>
    <property type="project" value="UniProtKB-SubCell"/>
</dbReference>
<keyword evidence="6" id="KW-0963">Cytoplasm</keyword>
<feature type="domain" description="Amine oxidase" evidence="7">
    <location>
        <begin position="13"/>
        <end position="444"/>
    </location>
</feature>
<keyword evidence="2 6" id="KW-0285">Flavoprotein</keyword>
<dbReference type="PANTHER" id="PTHR42923:SF3">
    <property type="entry name" value="PROTOPORPHYRINOGEN OXIDASE"/>
    <property type="match status" value="1"/>
</dbReference>
<gene>
    <name evidence="8" type="primary">hemG</name>
    <name evidence="8" type="ORF">E6K72_06175</name>
</gene>
<keyword evidence="5 6" id="KW-0350">Heme biosynthesis</keyword>
<dbReference type="SUPFAM" id="SSF51905">
    <property type="entry name" value="FAD/NAD(P)-binding domain"/>
    <property type="match status" value="1"/>
</dbReference>
<comment type="subcellular location">
    <subcellularLocation>
        <location evidence="6">Cytoplasm</location>
    </subcellularLocation>
</comment>
<dbReference type="Gene3D" id="3.50.50.60">
    <property type="entry name" value="FAD/NAD(P)-binding domain"/>
    <property type="match status" value="1"/>
</dbReference>
<feature type="non-terminal residue" evidence="8">
    <location>
        <position position="457"/>
    </location>
</feature>
<dbReference type="UniPathway" id="UPA00252"/>
<dbReference type="SUPFAM" id="SSF54373">
    <property type="entry name" value="FAD-linked reductases, C-terminal domain"/>
    <property type="match status" value="1"/>
</dbReference>
<sequence length="457" mass="48574">MKRMRVTVIGAGISGLSAAYWIDARMRARGRAADVTVLEAGERAGGNVHTLREDGFLVEAGPNGWLDREPAARALLSDLGLAPHVVTARPAARRRFIVRAGRLCRVPDSPPALVSSPALSPLGKLRLLFEPFAAGPPRDVEETVFEFARRRIGSEASEYLVDAAVSGISAGDSRRLSVRAAFPLMVEMEREHGSLIRAMIARRKTAGPASLVSLDRGLSMAIDALERSLGARLRLRARARAIRREAGEWRVATAGGEVVADRVVLALPAARAAELVETLDPELSADLGAVPAAGLAVVALAYRAADVTHALEGYGHLVTRGEKQVTLGVVWESSLFDGRAPEGTVLLRAMVGGVRNPGCAELSPDALAERAIAEMTPLLGLRGGPLRRWVFRWPAAIPQYERGHIERVRRMRAAAARHPGLELSGTSYDGIAFSAAIAAADRLASRHATDAAGNGAG</sequence>
<dbReference type="Gene3D" id="1.10.3110.10">
    <property type="entry name" value="protoporphyrinogen ix oxidase, domain 3"/>
    <property type="match status" value="1"/>
</dbReference>
<dbReference type="EMBL" id="VBOS01000207">
    <property type="protein sequence ID" value="TMQ55580.1"/>
    <property type="molecule type" value="Genomic_DNA"/>
</dbReference>
<dbReference type="GO" id="GO:0004729">
    <property type="term" value="F:oxygen-dependent protoporphyrinogen oxidase activity"/>
    <property type="evidence" value="ECO:0007669"/>
    <property type="project" value="UniProtKB-UniRule"/>
</dbReference>
<protein>
    <recommendedName>
        <fullName evidence="6">Coproporphyrinogen III oxidase</fullName>
        <ecNumber evidence="6">1.3.3.15</ecNumber>
    </recommendedName>
</protein>
<comment type="pathway">
    <text evidence="6">Porphyrin-containing compound metabolism; protoheme biosynthesis.</text>
</comment>
<proteinExistence type="inferred from homology"/>
<evidence type="ECO:0000256" key="3">
    <source>
        <dbReference type="ARBA" id="ARBA00022827"/>
    </source>
</evidence>
<dbReference type="Gene3D" id="3.90.660.20">
    <property type="entry name" value="Protoporphyrinogen oxidase, mitochondrial, domain 2"/>
    <property type="match status" value="1"/>
</dbReference>
<comment type="caution">
    <text evidence="8">The sequence shown here is derived from an EMBL/GenBank/DDBJ whole genome shotgun (WGS) entry which is preliminary data.</text>
</comment>
<dbReference type="InterPro" id="IPR050464">
    <property type="entry name" value="Zeta_carotene_desat/Oxidored"/>
</dbReference>
<accession>A0A538SW07</accession>
<dbReference type="GO" id="GO:0006783">
    <property type="term" value="P:heme biosynthetic process"/>
    <property type="evidence" value="ECO:0007669"/>
    <property type="project" value="UniProtKB-UniRule"/>
</dbReference>
<dbReference type="InterPro" id="IPR002937">
    <property type="entry name" value="Amino_oxidase"/>
</dbReference>
<dbReference type="InterPro" id="IPR004572">
    <property type="entry name" value="Protoporphyrinogen_oxidase"/>
</dbReference>
<dbReference type="PANTHER" id="PTHR42923">
    <property type="entry name" value="PROTOPORPHYRINOGEN OXIDASE"/>
    <property type="match status" value="1"/>
</dbReference>
<evidence type="ECO:0000256" key="2">
    <source>
        <dbReference type="ARBA" id="ARBA00022630"/>
    </source>
</evidence>
<name>A0A538SW07_UNCEI</name>
<comment type="cofactor">
    <cofactor evidence="1 6">
        <name>FAD</name>
        <dbReference type="ChEBI" id="CHEBI:57692"/>
    </cofactor>
</comment>
<evidence type="ECO:0000313" key="8">
    <source>
        <dbReference type="EMBL" id="TMQ55580.1"/>
    </source>
</evidence>
<dbReference type="Pfam" id="PF01593">
    <property type="entry name" value="Amino_oxidase"/>
    <property type="match status" value="1"/>
</dbReference>
<reference evidence="8 9" key="1">
    <citation type="journal article" date="2019" name="Nat. Microbiol.">
        <title>Mediterranean grassland soil C-N compound turnover is dependent on rainfall and depth, and is mediated by genomically divergent microorganisms.</title>
        <authorList>
            <person name="Diamond S."/>
            <person name="Andeer P.F."/>
            <person name="Li Z."/>
            <person name="Crits-Christoph A."/>
            <person name="Burstein D."/>
            <person name="Anantharaman K."/>
            <person name="Lane K.R."/>
            <person name="Thomas B.C."/>
            <person name="Pan C."/>
            <person name="Northen T.R."/>
            <person name="Banfield J.F."/>
        </authorList>
    </citation>
    <scope>NUCLEOTIDE SEQUENCE [LARGE SCALE GENOMIC DNA]</scope>
    <source>
        <strain evidence="8">WS_2</strain>
    </source>
</reference>
<evidence type="ECO:0000256" key="4">
    <source>
        <dbReference type="ARBA" id="ARBA00023002"/>
    </source>
</evidence>